<name>A0A5Q4Z9X6_9BURK</name>
<reference evidence="2 3" key="1">
    <citation type="submission" date="2019-08" db="EMBL/GenBank/DDBJ databases">
        <authorList>
            <person name="Herpell B J."/>
        </authorList>
    </citation>
    <scope>NUCLEOTIDE SEQUENCE [LARGE SCALE GENOMIC DNA]</scope>
    <source>
        <strain evidence="3">Msb3</strain>
    </source>
</reference>
<sequence length="103" mass="11093">MSAGFQRLPAAERLNGMTGRTLDVSVHELRDAAALAFEAPGPGEEIGAVLAGRLDVEADDERYTLEAGQVIVIPAGMARRYVARTPRATLYRVVVAKVREDAQ</sequence>
<proteinExistence type="predicted"/>
<dbReference type="Pfam" id="PF07883">
    <property type="entry name" value="Cupin_2"/>
    <property type="match status" value="1"/>
</dbReference>
<evidence type="ECO:0000313" key="3">
    <source>
        <dbReference type="Proteomes" id="UP000325811"/>
    </source>
</evidence>
<dbReference type="SUPFAM" id="SSF51182">
    <property type="entry name" value="RmlC-like cupins"/>
    <property type="match status" value="1"/>
</dbReference>
<feature type="domain" description="Cupin type-2" evidence="1">
    <location>
        <begin position="42"/>
        <end position="87"/>
    </location>
</feature>
<evidence type="ECO:0000259" key="1">
    <source>
        <dbReference type="Pfam" id="PF07883"/>
    </source>
</evidence>
<dbReference type="Gene3D" id="2.60.120.10">
    <property type="entry name" value="Jelly Rolls"/>
    <property type="match status" value="1"/>
</dbReference>
<dbReference type="RefSeq" id="WP_007179610.1">
    <property type="nucleotide sequence ID" value="NZ_LR699553.1"/>
</dbReference>
<keyword evidence="3" id="KW-1185">Reference proteome</keyword>
<dbReference type="EMBL" id="LR699553">
    <property type="protein sequence ID" value="VVD26683.1"/>
    <property type="molecule type" value="Genomic_DNA"/>
</dbReference>
<accession>A0A5Q4Z9X6</accession>
<dbReference type="Proteomes" id="UP000325811">
    <property type="component" value="Chromosome I"/>
</dbReference>
<dbReference type="AlphaFoldDB" id="A0A5Q4Z9X6"/>
<evidence type="ECO:0000313" key="2">
    <source>
        <dbReference type="EMBL" id="VVD26683.1"/>
    </source>
</evidence>
<protein>
    <submittedName>
        <fullName evidence="2">Cupin domain-containing protein</fullName>
    </submittedName>
</protein>
<organism evidence="2 3">
    <name type="scientific">Paraburkholderia dioscoreae</name>
    <dbReference type="NCBI Taxonomy" id="2604047"/>
    <lineage>
        <taxon>Bacteria</taxon>
        <taxon>Pseudomonadati</taxon>
        <taxon>Pseudomonadota</taxon>
        <taxon>Betaproteobacteria</taxon>
        <taxon>Burkholderiales</taxon>
        <taxon>Burkholderiaceae</taxon>
        <taxon>Paraburkholderia</taxon>
    </lineage>
</organism>
<dbReference type="InterPro" id="IPR011051">
    <property type="entry name" value="RmlC_Cupin_sf"/>
</dbReference>
<dbReference type="InterPro" id="IPR013096">
    <property type="entry name" value="Cupin_2"/>
</dbReference>
<gene>
    <name evidence="2" type="ORF">PDMSB3_0221</name>
</gene>
<dbReference type="InterPro" id="IPR014710">
    <property type="entry name" value="RmlC-like_jellyroll"/>
</dbReference>
<dbReference type="KEGG" id="pdio:PDMSB3_0221"/>